<dbReference type="Pfam" id="PF00534">
    <property type="entry name" value="Glycos_transf_1"/>
    <property type="match status" value="1"/>
</dbReference>
<dbReference type="GO" id="GO:0016757">
    <property type="term" value="F:glycosyltransferase activity"/>
    <property type="evidence" value="ECO:0007669"/>
    <property type="project" value="InterPro"/>
</dbReference>
<dbReference type="PANTHER" id="PTHR12526">
    <property type="entry name" value="GLYCOSYLTRANSFERASE"/>
    <property type="match status" value="1"/>
</dbReference>
<dbReference type="Proteomes" id="UP000679179">
    <property type="component" value="Unassembled WGS sequence"/>
</dbReference>
<organism evidence="2 3">
    <name type="scientific">Clostridium polyendosporum</name>
    <dbReference type="NCBI Taxonomy" id="69208"/>
    <lineage>
        <taxon>Bacteria</taxon>
        <taxon>Bacillati</taxon>
        <taxon>Bacillota</taxon>
        <taxon>Clostridia</taxon>
        <taxon>Eubacteriales</taxon>
        <taxon>Clostridiaceae</taxon>
        <taxon>Clostridium</taxon>
    </lineage>
</organism>
<name>A0A919VGL0_9CLOT</name>
<accession>A0A919VGL0</accession>
<dbReference type="RefSeq" id="WP_212903465.1">
    <property type="nucleotide sequence ID" value="NZ_BOPZ01000009.1"/>
</dbReference>
<gene>
    <name evidence="2" type="ORF">CPJCM30710_14070</name>
</gene>
<dbReference type="Gene3D" id="3.40.50.2000">
    <property type="entry name" value="Glycogen Phosphorylase B"/>
    <property type="match status" value="2"/>
</dbReference>
<reference evidence="2" key="1">
    <citation type="submission" date="2021-03" db="EMBL/GenBank/DDBJ databases">
        <title>Taxonomic study of Clostridium polyendosporum from meadow-gley soil under rice.</title>
        <authorList>
            <person name="Kobayashi H."/>
            <person name="Tanizawa Y."/>
            <person name="Yagura M."/>
        </authorList>
    </citation>
    <scope>NUCLEOTIDE SEQUENCE</scope>
    <source>
        <strain evidence="2">JCM 30710</strain>
    </source>
</reference>
<sequence length="404" mass="46430">MKKNILFIIPSLCAGGGERSLLNLLNEIDYKLYNVDLFLLNHNGMFMEFIPREVNVVPLLEKFRIFKLPLNTSIISFLTKGNITLAYNRFMFSLKNRTSNNISQKEQYTWKYLSKALDELNKEYDVAIGYLEKTSTYFCVEKVKAKKKIGWVHIDYDKLGMDPNFDISYFSKLDNIITVSEECANVLKKIFPKEEKKIKVIYNINSAATINKLALENLDINKKSEEEIMLLTIGRLHYQKGLEMAIEACSLLMNKGYNIRWYVIGEGEERNSLQKLIKEKHLEDNFVLLGLKPNPYPYIKQTDIYVQPSRFEGKSIAIDEAKILCKPIVVTNFSTAKDQITNGENGIIVDMDPKEIANGVELLIKDESIRKKLSSNLSKLSLGTEAEIDKLYDLLIDKSDNIRS</sequence>
<protein>
    <submittedName>
        <fullName evidence="2">Glycosyl transferase</fullName>
    </submittedName>
</protein>
<dbReference type="EMBL" id="BOPZ01000009">
    <property type="protein sequence ID" value="GIM28741.1"/>
    <property type="molecule type" value="Genomic_DNA"/>
</dbReference>
<keyword evidence="2" id="KW-0808">Transferase</keyword>
<feature type="domain" description="Glycosyl transferase family 1" evidence="1">
    <location>
        <begin position="219"/>
        <end position="376"/>
    </location>
</feature>
<dbReference type="CDD" id="cd03811">
    <property type="entry name" value="GT4_GT28_WabH-like"/>
    <property type="match status" value="1"/>
</dbReference>
<proteinExistence type="predicted"/>
<evidence type="ECO:0000313" key="2">
    <source>
        <dbReference type="EMBL" id="GIM28741.1"/>
    </source>
</evidence>
<dbReference type="SUPFAM" id="SSF53756">
    <property type="entry name" value="UDP-Glycosyltransferase/glycogen phosphorylase"/>
    <property type="match status" value="1"/>
</dbReference>
<evidence type="ECO:0000313" key="3">
    <source>
        <dbReference type="Proteomes" id="UP000679179"/>
    </source>
</evidence>
<keyword evidence="3" id="KW-1185">Reference proteome</keyword>
<dbReference type="InterPro" id="IPR001296">
    <property type="entry name" value="Glyco_trans_1"/>
</dbReference>
<comment type="caution">
    <text evidence="2">The sequence shown here is derived from an EMBL/GenBank/DDBJ whole genome shotgun (WGS) entry which is preliminary data.</text>
</comment>
<evidence type="ECO:0000259" key="1">
    <source>
        <dbReference type="Pfam" id="PF00534"/>
    </source>
</evidence>
<dbReference type="AlphaFoldDB" id="A0A919VGL0"/>
<dbReference type="PANTHER" id="PTHR12526:SF630">
    <property type="entry name" value="GLYCOSYLTRANSFERASE"/>
    <property type="match status" value="1"/>
</dbReference>